<evidence type="ECO:0000313" key="1">
    <source>
        <dbReference type="EMBL" id="CAG8635954.1"/>
    </source>
</evidence>
<comment type="caution">
    <text evidence="1">The sequence shown here is derived from an EMBL/GenBank/DDBJ whole genome shotgun (WGS) entry which is preliminary data.</text>
</comment>
<protein>
    <submittedName>
        <fullName evidence="1">26164_t:CDS:1</fullName>
    </submittedName>
</protein>
<feature type="non-terminal residue" evidence="1">
    <location>
        <position position="1"/>
    </location>
</feature>
<proteinExistence type="predicted"/>
<keyword evidence="2" id="KW-1185">Reference proteome</keyword>
<evidence type="ECO:0000313" key="2">
    <source>
        <dbReference type="Proteomes" id="UP000789901"/>
    </source>
</evidence>
<dbReference type="Proteomes" id="UP000789901">
    <property type="component" value="Unassembled WGS sequence"/>
</dbReference>
<dbReference type="EMBL" id="CAJVQB010004443">
    <property type="protein sequence ID" value="CAG8635954.1"/>
    <property type="molecule type" value="Genomic_DNA"/>
</dbReference>
<name>A0ABN7UPR3_GIGMA</name>
<sequence>NFNIVKTLKSSLQQSYNESVSTDISELTILDSMEKIIDDAKDFVEIKELTQH</sequence>
<organism evidence="1 2">
    <name type="scientific">Gigaspora margarita</name>
    <dbReference type="NCBI Taxonomy" id="4874"/>
    <lineage>
        <taxon>Eukaryota</taxon>
        <taxon>Fungi</taxon>
        <taxon>Fungi incertae sedis</taxon>
        <taxon>Mucoromycota</taxon>
        <taxon>Glomeromycotina</taxon>
        <taxon>Glomeromycetes</taxon>
        <taxon>Diversisporales</taxon>
        <taxon>Gigasporaceae</taxon>
        <taxon>Gigaspora</taxon>
    </lineage>
</organism>
<accession>A0ABN7UPR3</accession>
<reference evidence="1 2" key="1">
    <citation type="submission" date="2021-06" db="EMBL/GenBank/DDBJ databases">
        <authorList>
            <person name="Kallberg Y."/>
            <person name="Tangrot J."/>
            <person name="Rosling A."/>
        </authorList>
    </citation>
    <scope>NUCLEOTIDE SEQUENCE [LARGE SCALE GENOMIC DNA]</scope>
    <source>
        <strain evidence="1 2">120-4 pot B 10/14</strain>
    </source>
</reference>
<gene>
    <name evidence="1" type="ORF">GMARGA_LOCUS8584</name>
</gene>